<evidence type="ECO:0000313" key="7">
    <source>
        <dbReference type="EMBL" id="KAJ4950723.1"/>
    </source>
</evidence>
<dbReference type="InterPro" id="IPR016024">
    <property type="entry name" value="ARM-type_fold"/>
</dbReference>
<reference evidence="7" key="1">
    <citation type="journal article" date="2023" name="Plant J.">
        <title>The genome of the king protea, Protea cynaroides.</title>
        <authorList>
            <person name="Chang J."/>
            <person name="Duong T.A."/>
            <person name="Schoeman C."/>
            <person name="Ma X."/>
            <person name="Roodt D."/>
            <person name="Barker N."/>
            <person name="Li Z."/>
            <person name="Van de Peer Y."/>
            <person name="Mizrachi E."/>
        </authorList>
    </citation>
    <scope>NUCLEOTIDE SEQUENCE</scope>
    <source>
        <tissue evidence="7">Young leaves</tissue>
    </source>
</reference>
<dbReference type="GO" id="GO:0016567">
    <property type="term" value="P:protein ubiquitination"/>
    <property type="evidence" value="ECO:0007669"/>
    <property type="project" value="InterPro"/>
</dbReference>
<proteinExistence type="predicted"/>
<dbReference type="Pfam" id="PF00514">
    <property type="entry name" value="Arm"/>
    <property type="match status" value="1"/>
</dbReference>
<dbReference type="SMART" id="SM00185">
    <property type="entry name" value="ARM"/>
    <property type="match status" value="7"/>
</dbReference>
<name>A0A9Q0GQD9_9MAGN</name>
<protein>
    <recommendedName>
        <fullName evidence="3">RING-type E3 ubiquitin transferase</fullName>
        <ecNumber evidence="3">2.3.2.27</ecNumber>
    </recommendedName>
</protein>
<evidence type="ECO:0000256" key="2">
    <source>
        <dbReference type="ARBA" id="ARBA00004906"/>
    </source>
</evidence>
<evidence type="ECO:0000256" key="1">
    <source>
        <dbReference type="ARBA" id="ARBA00000900"/>
    </source>
</evidence>
<dbReference type="SUPFAM" id="SSF48371">
    <property type="entry name" value="ARM repeat"/>
    <property type="match status" value="2"/>
</dbReference>
<dbReference type="Proteomes" id="UP001141806">
    <property type="component" value="Unassembled WGS sequence"/>
</dbReference>
<gene>
    <name evidence="7" type="ORF">NE237_027555</name>
</gene>
<evidence type="ECO:0000256" key="3">
    <source>
        <dbReference type="ARBA" id="ARBA00012483"/>
    </source>
</evidence>
<evidence type="ECO:0000259" key="6">
    <source>
        <dbReference type="PROSITE" id="PS51698"/>
    </source>
</evidence>
<dbReference type="GO" id="GO:0061630">
    <property type="term" value="F:ubiquitin protein ligase activity"/>
    <property type="evidence" value="ECO:0007669"/>
    <property type="project" value="UniProtKB-EC"/>
</dbReference>
<comment type="catalytic activity">
    <reaction evidence="1">
        <text>S-ubiquitinyl-[E2 ubiquitin-conjugating enzyme]-L-cysteine + [acceptor protein]-L-lysine = [E2 ubiquitin-conjugating enzyme]-L-cysteine + N(6)-ubiquitinyl-[acceptor protein]-L-lysine.</text>
        <dbReference type="EC" id="2.3.2.27"/>
    </reaction>
</comment>
<dbReference type="SMART" id="SM00504">
    <property type="entry name" value="Ubox"/>
    <property type="match status" value="1"/>
</dbReference>
<dbReference type="PROSITE" id="PS50176">
    <property type="entry name" value="ARM_REPEAT"/>
    <property type="match status" value="1"/>
</dbReference>
<keyword evidence="8" id="KW-1185">Reference proteome</keyword>
<accession>A0A9Q0GQD9</accession>
<keyword evidence="4" id="KW-0808">Transferase</keyword>
<dbReference type="InterPro" id="IPR052608">
    <property type="entry name" value="U-box_domain_protein"/>
</dbReference>
<dbReference type="PROSITE" id="PS51698">
    <property type="entry name" value="U_BOX"/>
    <property type="match status" value="1"/>
</dbReference>
<dbReference type="Pfam" id="PF04564">
    <property type="entry name" value="U-box"/>
    <property type="match status" value="1"/>
</dbReference>
<dbReference type="EC" id="2.3.2.27" evidence="3"/>
<dbReference type="SUPFAM" id="SSF57850">
    <property type="entry name" value="RING/U-box"/>
    <property type="match status" value="1"/>
</dbReference>
<dbReference type="AlphaFoldDB" id="A0A9Q0GQD9"/>
<evidence type="ECO:0000256" key="4">
    <source>
        <dbReference type="ARBA" id="ARBA00022679"/>
    </source>
</evidence>
<evidence type="ECO:0000256" key="5">
    <source>
        <dbReference type="PROSITE-ProRule" id="PRU00259"/>
    </source>
</evidence>
<sequence length="1000" mass="111562">MKTDMMLNASHVPASEVLSRIVEIIVETVNAARFVPVQKESFAKFSNYLERIIPVLTELSKKNINNAVEVLSREIKVGRQLVLDCSKRNKIYLLVNCRRIVRRLEDTTRDISQALSALALLDFSSSITEEITKLQDNMLRAEFRAAVAEIEILEKIELGIQERNVDRSYANNLLLLIAETVGIPTELSTLKKEFEAFKKEVEEKKLRTDQAEAVQMDQIIALLGRADAASSLEEKEIKYFKKRYSLGSQALEPLQSFYCPITREVMVDPVETSTGQTFERNAIQKWFAEGKTNCPLTMTLLDTSILRPNKTLRLSIEEWKNRNTMITIGSMRTKLQSDDEQEVLHSLSQMKELCEERDLHREWVVFENYIPILIELLGAKNRDMRIHALVILCILARDSDDNKEKFAHVDNAIEAIVKSLARRIGESKLAVALLLELSKSEVVCHCIGKVQGCILLLVTMTSQEDTQASRDAKELLENLSFLDQNVILMAKANYFSPLLQRLSSGPENIKIIMATTLAEMELSDHGKLTLFEEGVLGPLLHLITHVDVKIKEAAVKALQNLSTLPPNGLWMIREGAVDPLLDLLYCHSSSFPSLGEHVAATIMNLAISTAVEEASKTELSLLKSDEDISRLFSLINLTGPDVQRSILRTFHAMCQPQSATEIRSKLRECSAVQVLVQLCELNNATVRANAVKLFCCLTVDGDDGMLLEHLDQRCVETLLRIIRTSNDNEEITAAIGIVANIPKDQTQITHWLLAAGAPTVIFRFLSDRNYTSSGRNHLIENATRALCRFNVTTNQEWQRRAAEAGIILVLVQVLNSGTALAKRYAAISLAQFSESSVKLSRPIKKHGGLWCWAPPPETACPVHMGICSVESSFCLLEAGAVQPLVRVLGEPDIGACEAALGALLTLIDGERLQNGTKALAEANAIAAIIRLLRSPSVQLQEKSLYALERIFRLVEFKQKYGTLAQMPLVDITQRGNNAIKSLAAKILAHLNVLHEQSSYF</sequence>
<evidence type="ECO:0000313" key="8">
    <source>
        <dbReference type="Proteomes" id="UP001141806"/>
    </source>
</evidence>
<dbReference type="PANTHER" id="PTHR45958">
    <property type="entry name" value="RING-TYPE E3 UBIQUITIN TRANSFERASE"/>
    <property type="match status" value="1"/>
</dbReference>
<dbReference type="EMBL" id="JAMYWD010000012">
    <property type="protein sequence ID" value="KAJ4950723.1"/>
    <property type="molecule type" value="Genomic_DNA"/>
</dbReference>
<dbReference type="Gene3D" id="1.25.10.10">
    <property type="entry name" value="Leucine-rich Repeat Variant"/>
    <property type="match status" value="3"/>
</dbReference>
<dbReference type="InterPro" id="IPR003613">
    <property type="entry name" value="Ubox_domain"/>
</dbReference>
<dbReference type="PANTHER" id="PTHR45958:SF5">
    <property type="entry name" value="RING-TYPE E3 UBIQUITIN TRANSFERASE"/>
    <property type="match status" value="1"/>
</dbReference>
<dbReference type="CDD" id="cd16664">
    <property type="entry name" value="RING-Ubox_PUB"/>
    <property type="match status" value="1"/>
</dbReference>
<feature type="repeat" description="ARM" evidence="5">
    <location>
        <begin position="534"/>
        <end position="576"/>
    </location>
</feature>
<dbReference type="InterPro" id="IPR013083">
    <property type="entry name" value="Znf_RING/FYVE/PHD"/>
</dbReference>
<dbReference type="Gene3D" id="3.30.40.10">
    <property type="entry name" value="Zinc/RING finger domain, C3HC4 (zinc finger)"/>
    <property type="match status" value="1"/>
</dbReference>
<dbReference type="InterPro" id="IPR011989">
    <property type="entry name" value="ARM-like"/>
</dbReference>
<feature type="domain" description="U-box" evidence="6">
    <location>
        <begin position="252"/>
        <end position="326"/>
    </location>
</feature>
<comment type="pathway">
    <text evidence="2">Protein modification; protein ubiquitination.</text>
</comment>
<comment type="caution">
    <text evidence="7">The sequence shown here is derived from an EMBL/GenBank/DDBJ whole genome shotgun (WGS) entry which is preliminary data.</text>
</comment>
<organism evidence="7 8">
    <name type="scientific">Protea cynaroides</name>
    <dbReference type="NCBI Taxonomy" id="273540"/>
    <lineage>
        <taxon>Eukaryota</taxon>
        <taxon>Viridiplantae</taxon>
        <taxon>Streptophyta</taxon>
        <taxon>Embryophyta</taxon>
        <taxon>Tracheophyta</taxon>
        <taxon>Spermatophyta</taxon>
        <taxon>Magnoliopsida</taxon>
        <taxon>Proteales</taxon>
        <taxon>Proteaceae</taxon>
        <taxon>Protea</taxon>
    </lineage>
</organism>
<dbReference type="InterPro" id="IPR000225">
    <property type="entry name" value="Armadillo"/>
</dbReference>
<dbReference type="OrthoDB" id="7537227at2759"/>
<dbReference type="InterPro" id="IPR045210">
    <property type="entry name" value="RING-Ubox_PUB"/>
</dbReference>